<gene>
    <name evidence="5" type="ORF">E3N88_33634</name>
</gene>
<dbReference type="GO" id="GO:0005829">
    <property type="term" value="C:cytosol"/>
    <property type="evidence" value="ECO:0007669"/>
    <property type="project" value="TreeGrafter"/>
</dbReference>
<accession>A0A5N6MCJ5</accession>
<evidence type="ECO:0000256" key="2">
    <source>
        <dbReference type="ARBA" id="ARBA00023054"/>
    </source>
</evidence>
<dbReference type="Pfam" id="PF05701">
    <property type="entry name" value="WEMBL"/>
    <property type="match status" value="2"/>
</dbReference>
<feature type="region of interest" description="Disordered" evidence="4">
    <location>
        <begin position="470"/>
        <end position="497"/>
    </location>
</feature>
<feature type="region of interest" description="Disordered" evidence="4">
    <location>
        <begin position="385"/>
        <end position="405"/>
    </location>
</feature>
<reference evidence="5 6" key="1">
    <citation type="submission" date="2019-05" db="EMBL/GenBank/DDBJ databases">
        <title>Mikania micrantha, genome provides insights into the molecular mechanism of rapid growth.</title>
        <authorList>
            <person name="Liu B."/>
        </authorList>
    </citation>
    <scope>NUCLEOTIDE SEQUENCE [LARGE SCALE GENOMIC DNA]</scope>
    <source>
        <strain evidence="5">NLD-2019</strain>
        <tissue evidence="5">Leaf</tissue>
    </source>
</reference>
<dbReference type="OrthoDB" id="649232at2759"/>
<comment type="similarity">
    <text evidence="1">Belongs to the WEB family.</text>
</comment>
<evidence type="ECO:0000313" key="5">
    <source>
        <dbReference type="EMBL" id="KAD3338113.1"/>
    </source>
</evidence>
<protein>
    <recommendedName>
        <fullName evidence="7">WEB family protein</fullName>
    </recommendedName>
</protein>
<feature type="coiled-coil region" evidence="3">
    <location>
        <begin position="72"/>
        <end position="120"/>
    </location>
</feature>
<dbReference type="GO" id="GO:0009904">
    <property type="term" value="P:chloroplast accumulation movement"/>
    <property type="evidence" value="ECO:0007669"/>
    <property type="project" value="TreeGrafter"/>
</dbReference>
<evidence type="ECO:0000313" key="6">
    <source>
        <dbReference type="Proteomes" id="UP000326396"/>
    </source>
</evidence>
<dbReference type="GO" id="GO:0009903">
    <property type="term" value="P:chloroplast avoidance movement"/>
    <property type="evidence" value="ECO:0007669"/>
    <property type="project" value="TreeGrafter"/>
</dbReference>
<feature type="coiled-coil region" evidence="3">
    <location>
        <begin position="176"/>
        <end position="203"/>
    </location>
</feature>
<evidence type="ECO:0000256" key="4">
    <source>
        <dbReference type="SAM" id="MobiDB-lite"/>
    </source>
</evidence>
<keyword evidence="2 3" id="KW-0175">Coiled coil</keyword>
<sequence length="527" mass="58375">MKAPESGHNAGPGFPETGPEPKHRNDGGARAEIDTSAPFESVKEAVSRFGGIGFWKPHHKASEDVIEEEFDAAKAEEQALQLANDLVVKERETLEVLKELEATKATVEELKVKLQKESAMISLTVSDQDSREEIDNNTLETQSADNSLMCPSSAPGLILMELKQAKLNLTRTTSDLADIRSTVEAYNKMIEKERLELEKTRIRLSSYSSKASNFKPDVDFPKEILRLTYETDEFKRVGEVAKSEVLRAMNQIKQTKRNLKTAEIRLIAARKMKEAARATEALARSEIKSISKSQTLSEGEGVTLTFEEYSSLKLRAQEADEALVRKVNESIVKVNESEFSRSDILNRVEEAAEEVKNSKKVLEEALSKVEAANKEKLKAEEALRKWRSDHGQKRKSTVQSATKFKNASCRTTNTRLLDVNGAHLGSNISGPVLRPAMSIGQILSRKLLLTEEYSGKTEMKKKVSLAQMLKKPTNNGGGGYGGGDDGDGKRRSGKRKKFGFGKISFLVAKPSKKKKHSISSRLSCATD</sequence>
<dbReference type="Proteomes" id="UP000326396">
    <property type="component" value="Linkage Group LG6"/>
</dbReference>
<feature type="coiled-coil region" evidence="3">
    <location>
        <begin position="245"/>
        <end position="272"/>
    </location>
</feature>
<evidence type="ECO:0000256" key="3">
    <source>
        <dbReference type="SAM" id="Coils"/>
    </source>
</evidence>
<evidence type="ECO:0008006" key="7">
    <source>
        <dbReference type="Google" id="ProtNLM"/>
    </source>
</evidence>
<comment type="caution">
    <text evidence="5">The sequence shown here is derived from an EMBL/GenBank/DDBJ whole genome shotgun (WGS) entry which is preliminary data.</text>
</comment>
<name>A0A5N6MCJ5_9ASTR</name>
<proteinExistence type="inferred from homology"/>
<dbReference type="InterPro" id="IPR008545">
    <property type="entry name" value="Web"/>
</dbReference>
<feature type="region of interest" description="Disordered" evidence="4">
    <location>
        <begin position="1"/>
        <end position="37"/>
    </location>
</feature>
<dbReference type="AlphaFoldDB" id="A0A5N6MCJ5"/>
<organism evidence="5 6">
    <name type="scientific">Mikania micrantha</name>
    <name type="common">bitter vine</name>
    <dbReference type="NCBI Taxonomy" id="192012"/>
    <lineage>
        <taxon>Eukaryota</taxon>
        <taxon>Viridiplantae</taxon>
        <taxon>Streptophyta</taxon>
        <taxon>Embryophyta</taxon>
        <taxon>Tracheophyta</taxon>
        <taxon>Spermatophyta</taxon>
        <taxon>Magnoliopsida</taxon>
        <taxon>eudicotyledons</taxon>
        <taxon>Gunneridae</taxon>
        <taxon>Pentapetalae</taxon>
        <taxon>asterids</taxon>
        <taxon>campanulids</taxon>
        <taxon>Asterales</taxon>
        <taxon>Asteraceae</taxon>
        <taxon>Asteroideae</taxon>
        <taxon>Heliantheae alliance</taxon>
        <taxon>Eupatorieae</taxon>
        <taxon>Mikania</taxon>
    </lineage>
</organism>
<dbReference type="PANTHER" id="PTHR32054:SF4">
    <property type="entry name" value="OS07G0677900 PROTEIN"/>
    <property type="match status" value="1"/>
</dbReference>
<dbReference type="EMBL" id="SZYD01000016">
    <property type="protein sequence ID" value="KAD3338113.1"/>
    <property type="molecule type" value="Genomic_DNA"/>
</dbReference>
<dbReference type="PANTHER" id="PTHR32054">
    <property type="entry name" value="HEAVY CHAIN, PUTATIVE, EXPRESSED-RELATED-RELATED"/>
    <property type="match status" value="1"/>
</dbReference>
<keyword evidence="6" id="KW-1185">Reference proteome</keyword>
<feature type="compositionally biased region" description="Basic and acidic residues" evidence="4">
    <location>
        <begin position="19"/>
        <end position="33"/>
    </location>
</feature>
<evidence type="ECO:0000256" key="1">
    <source>
        <dbReference type="ARBA" id="ARBA00005485"/>
    </source>
</evidence>